<evidence type="ECO:0000256" key="8">
    <source>
        <dbReference type="RuleBase" id="RU362121"/>
    </source>
</evidence>
<dbReference type="EMBL" id="CAKOFQ010006680">
    <property type="protein sequence ID" value="CAH1959019.1"/>
    <property type="molecule type" value="Genomic_DNA"/>
</dbReference>
<gene>
    <name evidence="11" type="ORF">ACAOBT_LOCUS2971</name>
</gene>
<dbReference type="OrthoDB" id="260519at2759"/>
<dbReference type="SUPFAM" id="SSF55856">
    <property type="entry name" value="Cytochrome b5-like heme/steroid binding domain"/>
    <property type="match status" value="1"/>
</dbReference>
<comment type="caution">
    <text evidence="11">The sequence shown here is derived from an EMBL/GenBank/DDBJ whole genome shotgun (WGS) entry which is preliminary data.</text>
</comment>
<keyword evidence="8" id="KW-1133">Transmembrane helix</keyword>
<dbReference type="PROSITE" id="PS50255">
    <property type="entry name" value="CYTOCHROME_B5_2"/>
    <property type="match status" value="1"/>
</dbReference>
<dbReference type="Gene3D" id="3.10.120.10">
    <property type="entry name" value="Cytochrome b5-like heme/steroid binding domain"/>
    <property type="match status" value="1"/>
</dbReference>
<keyword evidence="9" id="KW-0175">Coiled coil</keyword>
<reference evidence="11" key="1">
    <citation type="submission" date="2022-03" db="EMBL/GenBank/DDBJ databases">
        <authorList>
            <person name="Sayadi A."/>
        </authorList>
    </citation>
    <scope>NUCLEOTIDE SEQUENCE</scope>
</reference>
<dbReference type="SMART" id="SM01117">
    <property type="entry name" value="Cyt-b5"/>
    <property type="match status" value="1"/>
</dbReference>
<comment type="similarity">
    <text evidence="7 8">Belongs to the cytochrome b5 family.</text>
</comment>
<feature type="domain" description="Cytochrome b5 heme-binding" evidence="10">
    <location>
        <begin position="3"/>
        <end position="79"/>
    </location>
</feature>
<dbReference type="FunFam" id="3.10.120.10:FF:000002">
    <property type="entry name" value="Cytochrome b5 type B"/>
    <property type="match status" value="1"/>
</dbReference>
<proteinExistence type="inferred from homology"/>
<keyword evidence="4 8" id="KW-0479">Metal-binding</keyword>
<evidence type="ECO:0000256" key="4">
    <source>
        <dbReference type="ARBA" id="ARBA00022723"/>
    </source>
</evidence>
<keyword evidence="2 8" id="KW-0349">Heme</keyword>
<dbReference type="InterPro" id="IPR018506">
    <property type="entry name" value="Cyt_B5_heme-BS"/>
</dbReference>
<evidence type="ECO:0000256" key="2">
    <source>
        <dbReference type="ARBA" id="ARBA00022617"/>
    </source>
</evidence>
<evidence type="ECO:0000259" key="10">
    <source>
        <dbReference type="PROSITE" id="PS50255"/>
    </source>
</evidence>
<evidence type="ECO:0000256" key="3">
    <source>
        <dbReference type="ARBA" id="ARBA00022692"/>
    </source>
</evidence>
<accession>A0A9P0JVW0</accession>
<evidence type="ECO:0000256" key="9">
    <source>
        <dbReference type="SAM" id="Coils"/>
    </source>
</evidence>
<dbReference type="InterPro" id="IPR036400">
    <property type="entry name" value="Cyt_B5-like_heme/steroid_sf"/>
</dbReference>
<dbReference type="InterPro" id="IPR001199">
    <property type="entry name" value="Cyt_B5-like_heme/steroid-bd"/>
</dbReference>
<evidence type="ECO:0000256" key="1">
    <source>
        <dbReference type="ARBA" id="ARBA00004370"/>
    </source>
</evidence>
<feature type="coiled-coil region" evidence="9">
    <location>
        <begin position="81"/>
        <end position="114"/>
    </location>
</feature>
<dbReference type="InterPro" id="IPR050668">
    <property type="entry name" value="Cytochrome_b5"/>
</dbReference>
<keyword evidence="6 8" id="KW-0472">Membrane</keyword>
<evidence type="ECO:0000313" key="12">
    <source>
        <dbReference type="Proteomes" id="UP001152888"/>
    </source>
</evidence>
<keyword evidence="3 8" id="KW-0812">Transmembrane</keyword>
<dbReference type="Pfam" id="PF00173">
    <property type="entry name" value="Cyt-b5"/>
    <property type="match status" value="1"/>
</dbReference>
<feature type="transmembrane region" description="Helical" evidence="8">
    <location>
        <begin position="119"/>
        <end position="139"/>
    </location>
</feature>
<dbReference type="GO" id="GO:0046872">
    <property type="term" value="F:metal ion binding"/>
    <property type="evidence" value="ECO:0007669"/>
    <property type="project" value="UniProtKB-UniRule"/>
</dbReference>
<protein>
    <recommendedName>
        <fullName evidence="10">Cytochrome b5 heme-binding domain-containing protein</fullName>
    </recommendedName>
</protein>
<name>A0A9P0JVW0_ACAOB</name>
<dbReference type="AlphaFoldDB" id="A0A9P0JVW0"/>
<sequence length="142" mass="16405">MKDTRYSFEDVKIHNNENSCWVVLANSVYDVTPFLNEHPGGADILLENAGIEVTDQFFEVGHSTKAIMLLGKYKIGELIDEDMEKRRLRRAEKLKRQKEEEEKKNRKIEKILKVIDSTYVQVCCGIALGLTVTVLFHLYSKK</sequence>
<keyword evidence="5 8" id="KW-0408">Iron</keyword>
<dbReference type="GO" id="GO:0016020">
    <property type="term" value="C:membrane"/>
    <property type="evidence" value="ECO:0007669"/>
    <property type="project" value="UniProtKB-SubCell"/>
</dbReference>
<evidence type="ECO:0000256" key="7">
    <source>
        <dbReference type="ARBA" id="ARBA00038168"/>
    </source>
</evidence>
<dbReference type="GO" id="GO:0020037">
    <property type="term" value="F:heme binding"/>
    <property type="evidence" value="ECO:0007669"/>
    <property type="project" value="UniProtKB-UniRule"/>
</dbReference>
<evidence type="ECO:0000313" key="11">
    <source>
        <dbReference type="EMBL" id="CAH1959019.1"/>
    </source>
</evidence>
<dbReference type="PANTHER" id="PTHR19359">
    <property type="entry name" value="CYTOCHROME B5"/>
    <property type="match status" value="1"/>
</dbReference>
<evidence type="ECO:0000256" key="5">
    <source>
        <dbReference type="ARBA" id="ARBA00023004"/>
    </source>
</evidence>
<evidence type="ECO:0000256" key="6">
    <source>
        <dbReference type="ARBA" id="ARBA00023136"/>
    </source>
</evidence>
<comment type="subcellular location">
    <subcellularLocation>
        <location evidence="1">Membrane</location>
    </subcellularLocation>
</comment>
<keyword evidence="12" id="KW-1185">Reference proteome</keyword>
<dbReference type="Proteomes" id="UP001152888">
    <property type="component" value="Unassembled WGS sequence"/>
</dbReference>
<dbReference type="PRINTS" id="PR00363">
    <property type="entry name" value="CYTOCHROMEB5"/>
</dbReference>
<organism evidence="11 12">
    <name type="scientific">Acanthoscelides obtectus</name>
    <name type="common">Bean weevil</name>
    <name type="synonym">Bruchus obtectus</name>
    <dbReference type="NCBI Taxonomy" id="200917"/>
    <lineage>
        <taxon>Eukaryota</taxon>
        <taxon>Metazoa</taxon>
        <taxon>Ecdysozoa</taxon>
        <taxon>Arthropoda</taxon>
        <taxon>Hexapoda</taxon>
        <taxon>Insecta</taxon>
        <taxon>Pterygota</taxon>
        <taxon>Neoptera</taxon>
        <taxon>Endopterygota</taxon>
        <taxon>Coleoptera</taxon>
        <taxon>Polyphaga</taxon>
        <taxon>Cucujiformia</taxon>
        <taxon>Chrysomeloidea</taxon>
        <taxon>Chrysomelidae</taxon>
        <taxon>Bruchinae</taxon>
        <taxon>Bruchini</taxon>
        <taxon>Acanthoscelides</taxon>
    </lineage>
</organism>
<dbReference type="PROSITE" id="PS00191">
    <property type="entry name" value="CYTOCHROME_B5_1"/>
    <property type="match status" value="1"/>
</dbReference>